<feature type="domain" description="OVATE" evidence="8">
    <location>
        <begin position="91"/>
        <end position="150"/>
    </location>
</feature>
<comment type="subcellular location">
    <subcellularLocation>
        <location evidence="1 6">Nucleus</location>
    </subcellularLocation>
</comment>
<dbReference type="Pfam" id="PF04844">
    <property type="entry name" value="Ovate"/>
    <property type="match status" value="1"/>
</dbReference>
<gene>
    <name evidence="9" type="ORF">RJ639_003078</name>
</gene>
<dbReference type="GO" id="GO:0005634">
    <property type="term" value="C:nucleus"/>
    <property type="evidence" value="ECO:0007669"/>
    <property type="project" value="UniProtKB-SubCell"/>
</dbReference>
<dbReference type="GO" id="GO:0045892">
    <property type="term" value="P:negative regulation of DNA-templated transcription"/>
    <property type="evidence" value="ECO:0007669"/>
    <property type="project" value="UniProtKB-UniRule"/>
</dbReference>
<reference evidence="9" key="1">
    <citation type="submission" date="2022-12" db="EMBL/GenBank/DDBJ databases">
        <title>Draft genome assemblies for two species of Escallonia (Escalloniales).</title>
        <authorList>
            <person name="Chanderbali A."/>
            <person name="Dervinis C."/>
            <person name="Anghel I."/>
            <person name="Soltis D."/>
            <person name="Soltis P."/>
            <person name="Zapata F."/>
        </authorList>
    </citation>
    <scope>NUCLEOTIDE SEQUENCE</scope>
    <source>
        <strain evidence="9">UCBG64.0493</strain>
        <tissue evidence="9">Leaf</tissue>
    </source>
</reference>
<dbReference type="Proteomes" id="UP001188597">
    <property type="component" value="Unassembled WGS sequence"/>
</dbReference>
<keyword evidence="4 6" id="KW-0804">Transcription</keyword>
<evidence type="ECO:0000256" key="4">
    <source>
        <dbReference type="ARBA" id="ARBA00023163"/>
    </source>
</evidence>
<dbReference type="PANTHER" id="PTHR33057:SF114">
    <property type="entry name" value="TRANSCRIPTION REPRESSOR-RELATED"/>
    <property type="match status" value="1"/>
</dbReference>
<evidence type="ECO:0000256" key="1">
    <source>
        <dbReference type="ARBA" id="ARBA00004123"/>
    </source>
</evidence>
<dbReference type="PANTHER" id="PTHR33057">
    <property type="entry name" value="TRANSCRIPTION REPRESSOR OFP7-RELATED"/>
    <property type="match status" value="1"/>
</dbReference>
<organism evidence="9 10">
    <name type="scientific">Escallonia herrerae</name>
    <dbReference type="NCBI Taxonomy" id="1293975"/>
    <lineage>
        <taxon>Eukaryota</taxon>
        <taxon>Viridiplantae</taxon>
        <taxon>Streptophyta</taxon>
        <taxon>Embryophyta</taxon>
        <taxon>Tracheophyta</taxon>
        <taxon>Spermatophyta</taxon>
        <taxon>Magnoliopsida</taxon>
        <taxon>eudicotyledons</taxon>
        <taxon>Gunneridae</taxon>
        <taxon>Pentapetalae</taxon>
        <taxon>asterids</taxon>
        <taxon>campanulids</taxon>
        <taxon>Escalloniales</taxon>
        <taxon>Escalloniaceae</taxon>
        <taxon>Escallonia</taxon>
    </lineage>
</organism>
<evidence type="ECO:0000259" key="8">
    <source>
        <dbReference type="PROSITE" id="PS51754"/>
    </source>
</evidence>
<evidence type="ECO:0000256" key="7">
    <source>
        <dbReference type="SAM" id="MobiDB-lite"/>
    </source>
</evidence>
<keyword evidence="10" id="KW-1185">Reference proteome</keyword>
<comment type="caution">
    <text evidence="9">The sequence shown here is derived from an EMBL/GenBank/DDBJ whole genome shotgun (WGS) entry which is preliminary data.</text>
</comment>
<evidence type="ECO:0000256" key="5">
    <source>
        <dbReference type="ARBA" id="ARBA00023242"/>
    </source>
</evidence>
<dbReference type="PROSITE" id="PS51754">
    <property type="entry name" value="OVATE"/>
    <property type="match status" value="1"/>
</dbReference>
<dbReference type="InterPro" id="IPR006458">
    <property type="entry name" value="Ovate_C"/>
</dbReference>
<evidence type="ECO:0000256" key="2">
    <source>
        <dbReference type="ARBA" id="ARBA00022491"/>
    </source>
</evidence>
<evidence type="ECO:0000256" key="3">
    <source>
        <dbReference type="ARBA" id="ARBA00023015"/>
    </source>
</evidence>
<keyword evidence="2 6" id="KW-0678">Repressor</keyword>
<accession>A0AA88W0R7</accession>
<dbReference type="InterPro" id="IPR038933">
    <property type="entry name" value="Ovate"/>
</dbReference>
<feature type="compositionally biased region" description="Polar residues" evidence="7">
    <location>
        <begin position="275"/>
        <end position="289"/>
    </location>
</feature>
<protein>
    <recommendedName>
        <fullName evidence="6">Transcription repressor</fullName>
    </recommendedName>
    <alternativeName>
        <fullName evidence="6">Ovate family protein</fullName>
    </alternativeName>
</protein>
<evidence type="ECO:0000313" key="9">
    <source>
        <dbReference type="EMBL" id="KAK3017722.1"/>
    </source>
</evidence>
<dbReference type="AlphaFoldDB" id="A0AA88W0R7"/>
<sequence length="296" mass="33419">MPKNARFQRAEEAKASVTDCRTLCCSFRLSISSSGGTQRQKFRKVPNYLHPIACSGLGKIEQMIKERQEARHRDRRRPRREGSKFIVMLTTEMSSYDPREDFRESMVEMIMTKRISEPKDLCCLLNCYVSMNSEEYRVDKGGAVDMEGHVVAVEVVDLEGAVEEARQAPNLPFVDNANHGEHEFDPMQEINFDDNLSDFNPEDWDLDVEINPALSNTDIINVHEELSSETSMVSCQPPPISESSSDSLEILAENPMLKIHAPVVAIESVLPHSHGINSSDNHSIHSLSEPSLMMQR</sequence>
<evidence type="ECO:0000256" key="6">
    <source>
        <dbReference type="RuleBase" id="RU367028"/>
    </source>
</evidence>
<feature type="region of interest" description="Disordered" evidence="7">
    <location>
        <begin position="275"/>
        <end position="296"/>
    </location>
</feature>
<comment type="function">
    <text evidence="6">Transcriptional repressor that regulates multiple aspects of plant growth and development.</text>
</comment>
<keyword evidence="3 6" id="KW-0805">Transcription regulation</keyword>
<name>A0AA88W0R7_9ASTE</name>
<dbReference type="EMBL" id="JAVXUP010000982">
    <property type="protein sequence ID" value="KAK3017722.1"/>
    <property type="molecule type" value="Genomic_DNA"/>
</dbReference>
<evidence type="ECO:0000313" key="10">
    <source>
        <dbReference type="Proteomes" id="UP001188597"/>
    </source>
</evidence>
<proteinExistence type="predicted"/>
<keyword evidence="5 6" id="KW-0539">Nucleus</keyword>